<dbReference type="GO" id="GO:0005886">
    <property type="term" value="C:plasma membrane"/>
    <property type="evidence" value="ECO:0007669"/>
    <property type="project" value="TreeGrafter"/>
</dbReference>
<reference evidence="3" key="2">
    <citation type="submission" date="2021-04" db="EMBL/GenBank/DDBJ databases">
        <authorList>
            <person name="Gilroy R."/>
        </authorList>
    </citation>
    <scope>NUCLEOTIDE SEQUENCE</scope>
    <source>
        <strain evidence="3">ChiHejej3B27-2180</strain>
    </source>
</reference>
<organism evidence="3 4">
    <name type="scientific">Candidatus Limosilactobacillus merdipullorum</name>
    <dbReference type="NCBI Taxonomy" id="2838653"/>
    <lineage>
        <taxon>Bacteria</taxon>
        <taxon>Bacillati</taxon>
        <taxon>Bacillota</taxon>
        <taxon>Bacilli</taxon>
        <taxon>Lactobacillales</taxon>
        <taxon>Lactobacillaceae</taxon>
        <taxon>Limosilactobacillus</taxon>
    </lineage>
</organism>
<feature type="transmembrane region" description="Helical" evidence="2">
    <location>
        <begin position="172"/>
        <end position="193"/>
    </location>
</feature>
<feature type="region of interest" description="Disordered" evidence="1">
    <location>
        <begin position="254"/>
        <end position="274"/>
    </location>
</feature>
<evidence type="ECO:0000256" key="2">
    <source>
        <dbReference type="SAM" id="Phobius"/>
    </source>
</evidence>
<dbReference type="PANTHER" id="PTHR32502">
    <property type="entry name" value="N-ACETYLGALACTOSAMINE PERMEASE II COMPONENT-RELATED"/>
    <property type="match status" value="1"/>
</dbReference>
<keyword evidence="2" id="KW-1133">Transmembrane helix</keyword>
<dbReference type="GO" id="GO:0009401">
    <property type="term" value="P:phosphoenolpyruvate-dependent sugar phosphotransferase system"/>
    <property type="evidence" value="ECO:0007669"/>
    <property type="project" value="InterPro"/>
</dbReference>
<dbReference type="InterPro" id="IPR004704">
    <property type="entry name" value="PTS_IID_man"/>
</dbReference>
<dbReference type="Pfam" id="PF03613">
    <property type="entry name" value="EIID-AGA"/>
    <property type="match status" value="1"/>
</dbReference>
<accession>A0A9D1QR03</accession>
<evidence type="ECO:0000313" key="3">
    <source>
        <dbReference type="EMBL" id="HIW70431.1"/>
    </source>
</evidence>
<proteinExistence type="predicted"/>
<reference evidence="3" key="1">
    <citation type="journal article" date="2021" name="PeerJ">
        <title>Extensive microbial diversity within the chicken gut microbiome revealed by metagenomics and culture.</title>
        <authorList>
            <person name="Gilroy R."/>
            <person name="Ravi A."/>
            <person name="Getino M."/>
            <person name="Pursley I."/>
            <person name="Horton D.L."/>
            <person name="Alikhan N.F."/>
            <person name="Baker D."/>
            <person name="Gharbi K."/>
            <person name="Hall N."/>
            <person name="Watson M."/>
            <person name="Adriaenssens E.M."/>
            <person name="Foster-Nyarko E."/>
            <person name="Jarju S."/>
            <person name="Secka A."/>
            <person name="Antonio M."/>
            <person name="Oren A."/>
            <person name="Chaudhuri R.R."/>
            <person name="La Ragione R."/>
            <person name="Hildebrand F."/>
            <person name="Pallen M.J."/>
        </authorList>
    </citation>
    <scope>NUCLEOTIDE SEQUENCE</scope>
    <source>
        <strain evidence="3">ChiHejej3B27-2180</strain>
    </source>
</reference>
<keyword evidence="2" id="KW-0472">Membrane</keyword>
<dbReference type="Proteomes" id="UP000886878">
    <property type="component" value="Unassembled WGS sequence"/>
</dbReference>
<sequence length="274" mass="30085">MRRVFWRSYAMNASRTGATQYHACGFLWSIMPVIDLFYKDDPEGRKKAMVRHTAWFNATLHLNNFIVGLVASMEKQNSQDKDFDDSSITAVKAPLMGPLSGIGDSFFWGILRVVAAGIGISQDSAGSPLGAIVFLLLYNIPAMIIQYYSLYGGYSVGTTFIERLYESGGMKILTKVSSLLGLMMMGSMTASNVKFKTILQMTVQGSKQVMKIQSYLDQLFVGIVPLAVTLFAFWLLMMTSLCHNCGKLPRPASIPATRPSCKSVTPDGKPTTGP</sequence>
<name>A0A9D1QR03_9LACO</name>
<dbReference type="PANTHER" id="PTHR32502:SF23">
    <property type="entry name" value="TRANSPORT PROTEIN, PTS SYSTEM"/>
    <property type="match status" value="1"/>
</dbReference>
<gene>
    <name evidence="3" type="ORF">H9876_03520</name>
</gene>
<protein>
    <submittedName>
        <fullName evidence="3">PTS system mannose/fructose/sorbose family transporter subunit IID</fullName>
    </submittedName>
</protein>
<feature type="transmembrane region" description="Helical" evidence="2">
    <location>
        <begin position="129"/>
        <end position="148"/>
    </location>
</feature>
<dbReference type="EMBL" id="DXGK01000068">
    <property type="protein sequence ID" value="HIW70431.1"/>
    <property type="molecule type" value="Genomic_DNA"/>
</dbReference>
<dbReference type="PROSITE" id="PS51108">
    <property type="entry name" value="PTS_EIID"/>
    <property type="match status" value="1"/>
</dbReference>
<comment type="caution">
    <text evidence="3">The sequence shown here is derived from an EMBL/GenBank/DDBJ whole genome shotgun (WGS) entry which is preliminary data.</text>
</comment>
<evidence type="ECO:0000313" key="4">
    <source>
        <dbReference type="Proteomes" id="UP000886878"/>
    </source>
</evidence>
<dbReference type="AlphaFoldDB" id="A0A9D1QR03"/>
<evidence type="ECO:0000256" key="1">
    <source>
        <dbReference type="SAM" id="MobiDB-lite"/>
    </source>
</evidence>
<dbReference type="InterPro" id="IPR050303">
    <property type="entry name" value="GatZ_KbaZ_carbometab"/>
</dbReference>
<feature type="transmembrane region" description="Helical" evidence="2">
    <location>
        <begin position="214"/>
        <end position="237"/>
    </location>
</feature>
<keyword evidence="2" id="KW-0812">Transmembrane</keyword>